<evidence type="ECO:0000256" key="1">
    <source>
        <dbReference type="ARBA" id="ARBA00022763"/>
    </source>
</evidence>
<sequence length="129" mass="14047">MSQAKELTKQEKVASVPGLLEKIARCQPRIVCFIGLDMSTIVRNRAVGGTGPQKPGLMEFKLTYPEPQAGVKETLFWAVPSTSGLVAGYSQDKLTGYFEQVKKLLDDVKQGSADTAHFTVVQLPLPPLD</sequence>
<dbReference type="PANTHER" id="PTHR12159">
    <property type="entry name" value="G/T AND G/U MISMATCH-SPECIFIC DNA GLYCOSYLASE"/>
    <property type="match status" value="1"/>
</dbReference>
<dbReference type="EMBL" id="JAYKXP010000050">
    <property type="protein sequence ID" value="KAK7036551.1"/>
    <property type="molecule type" value="Genomic_DNA"/>
</dbReference>
<dbReference type="EC" id="3.2.2.29" evidence="4"/>
<gene>
    <name evidence="4" type="primary">thp1_3</name>
    <name evidence="4" type="ORF">VNI00_011484</name>
</gene>
<organism evidence="4 5">
    <name type="scientific">Paramarasmius palmivorus</name>
    <dbReference type="NCBI Taxonomy" id="297713"/>
    <lineage>
        <taxon>Eukaryota</taxon>
        <taxon>Fungi</taxon>
        <taxon>Dikarya</taxon>
        <taxon>Basidiomycota</taxon>
        <taxon>Agaricomycotina</taxon>
        <taxon>Agaricomycetes</taxon>
        <taxon>Agaricomycetidae</taxon>
        <taxon>Agaricales</taxon>
        <taxon>Marasmiineae</taxon>
        <taxon>Marasmiaceae</taxon>
        <taxon>Paramarasmius</taxon>
    </lineage>
</organism>
<evidence type="ECO:0000256" key="2">
    <source>
        <dbReference type="ARBA" id="ARBA00022801"/>
    </source>
</evidence>
<protein>
    <submittedName>
        <fullName evidence="4">Uracil DNA N-glycosylase Thp1</fullName>
        <ecNumber evidence="4">3.2.2.29</ecNumber>
    </submittedName>
</protein>
<evidence type="ECO:0000313" key="5">
    <source>
        <dbReference type="Proteomes" id="UP001383192"/>
    </source>
</evidence>
<evidence type="ECO:0000256" key="3">
    <source>
        <dbReference type="ARBA" id="ARBA00023204"/>
    </source>
</evidence>
<dbReference type="GO" id="GO:0006285">
    <property type="term" value="P:base-excision repair, AP site formation"/>
    <property type="evidence" value="ECO:0007669"/>
    <property type="project" value="InterPro"/>
</dbReference>
<keyword evidence="2 4" id="KW-0378">Hydrolase</keyword>
<dbReference type="InterPro" id="IPR015637">
    <property type="entry name" value="MUG/TDG"/>
</dbReference>
<evidence type="ECO:0000313" key="4">
    <source>
        <dbReference type="EMBL" id="KAK7036551.1"/>
    </source>
</evidence>
<reference evidence="4 5" key="1">
    <citation type="submission" date="2024-01" db="EMBL/GenBank/DDBJ databases">
        <title>A draft genome for a cacao thread blight-causing isolate of Paramarasmius palmivorus.</title>
        <authorList>
            <person name="Baruah I.K."/>
            <person name="Bukari Y."/>
            <person name="Amoako-Attah I."/>
            <person name="Meinhardt L.W."/>
            <person name="Bailey B.A."/>
            <person name="Cohen S.P."/>
        </authorList>
    </citation>
    <scope>NUCLEOTIDE SEQUENCE [LARGE SCALE GENOMIC DNA]</scope>
    <source>
        <strain evidence="4 5">GH-12</strain>
    </source>
</reference>
<keyword evidence="3" id="KW-0234">DNA repair</keyword>
<keyword evidence="1" id="KW-0227">DNA damage</keyword>
<comment type="caution">
    <text evidence="4">The sequence shown here is derived from an EMBL/GenBank/DDBJ whole genome shotgun (WGS) entry which is preliminary data.</text>
</comment>
<dbReference type="GO" id="GO:0141016">
    <property type="term" value="F:G/T mismatch-specific thymine-DNA glycosylase activity"/>
    <property type="evidence" value="ECO:0007669"/>
    <property type="project" value="UniProtKB-EC"/>
</dbReference>
<accession>A0AAW0CDK0</accession>
<dbReference type="PANTHER" id="PTHR12159:SF9">
    <property type="entry name" value="G_T MISMATCH-SPECIFIC THYMINE DNA GLYCOSYLASE"/>
    <property type="match status" value="1"/>
</dbReference>
<dbReference type="GO" id="GO:0004844">
    <property type="term" value="F:uracil DNA N-glycosylase activity"/>
    <property type="evidence" value="ECO:0007669"/>
    <property type="project" value="TreeGrafter"/>
</dbReference>
<keyword evidence="4" id="KW-0326">Glycosidase</keyword>
<proteinExistence type="predicted"/>
<dbReference type="InterPro" id="IPR036895">
    <property type="entry name" value="Uracil-DNA_glycosylase-like_sf"/>
</dbReference>
<dbReference type="Proteomes" id="UP001383192">
    <property type="component" value="Unassembled WGS sequence"/>
</dbReference>
<dbReference type="SUPFAM" id="SSF52141">
    <property type="entry name" value="Uracil-DNA glycosylase-like"/>
    <property type="match status" value="1"/>
</dbReference>
<keyword evidence="5" id="KW-1185">Reference proteome</keyword>
<name>A0AAW0CDK0_9AGAR</name>
<dbReference type="Gene3D" id="3.40.470.10">
    <property type="entry name" value="Uracil-DNA glycosylase-like domain"/>
    <property type="match status" value="1"/>
</dbReference>
<dbReference type="AlphaFoldDB" id="A0AAW0CDK0"/>